<proteinExistence type="inferred from homology"/>
<keyword evidence="4" id="KW-0645">Protease</keyword>
<keyword evidence="6" id="KW-1133">Transmembrane helix</keyword>
<dbReference type="GO" id="GO:0006508">
    <property type="term" value="P:proteolysis"/>
    <property type="evidence" value="ECO:0007669"/>
    <property type="project" value="UniProtKB-KW"/>
</dbReference>
<keyword evidence="4" id="KW-0378">Hydrolase</keyword>
<dbReference type="InterPro" id="IPR018114">
    <property type="entry name" value="TRYPSIN_HIS"/>
</dbReference>
<dbReference type="InterPro" id="IPR000436">
    <property type="entry name" value="Sushi_SCR_CCP_dom"/>
</dbReference>
<dbReference type="Pfam" id="PF00089">
    <property type="entry name" value="Trypsin"/>
    <property type="match status" value="1"/>
</dbReference>
<evidence type="ECO:0000259" key="7">
    <source>
        <dbReference type="PROSITE" id="PS50240"/>
    </source>
</evidence>
<dbReference type="PROSITE" id="PS00135">
    <property type="entry name" value="TRYPSIN_SER"/>
    <property type="match status" value="1"/>
</dbReference>
<evidence type="ECO:0000256" key="2">
    <source>
        <dbReference type="ARBA" id="ARBA00024195"/>
    </source>
</evidence>
<dbReference type="InterPro" id="IPR043504">
    <property type="entry name" value="Peptidase_S1_PA_chymotrypsin"/>
</dbReference>
<feature type="region of interest" description="Disordered" evidence="5">
    <location>
        <begin position="270"/>
        <end position="327"/>
    </location>
</feature>
<dbReference type="AlphaFoldDB" id="A0A8S4PWC4"/>
<dbReference type="OrthoDB" id="10061449at2759"/>
<dbReference type="SMART" id="SM00032">
    <property type="entry name" value="CCP"/>
    <property type="match status" value="2"/>
</dbReference>
<evidence type="ECO:0000256" key="6">
    <source>
        <dbReference type="SAM" id="Phobius"/>
    </source>
</evidence>
<dbReference type="EMBL" id="CAIIXF020000011">
    <property type="protein sequence ID" value="CAH1798493.1"/>
    <property type="molecule type" value="Genomic_DNA"/>
</dbReference>
<dbReference type="PROSITE" id="PS50923">
    <property type="entry name" value="SUSHI"/>
    <property type="match status" value="2"/>
</dbReference>
<keyword evidence="6" id="KW-0812">Transmembrane</keyword>
<comment type="caution">
    <text evidence="3">Lacks conserved residue(s) required for the propagation of feature annotation.</text>
</comment>
<comment type="similarity">
    <text evidence="2">Belongs to the peptidase S1 family. CLIP subfamily.</text>
</comment>
<dbReference type="PRINTS" id="PR00722">
    <property type="entry name" value="CHYMOTRYPSIN"/>
</dbReference>
<dbReference type="GO" id="GO:0004252">
    <property type="term" value="F:serine-type endopeptidase activity"/>
    <property type="evidence" value="ECO:0007669"/>
    <property type="project" value="InterPro"/>
</dbReference>
<dbReference type="Proteomes" id="UP000749559">
    <property type="component" value="Unassembled WGS sequence"/>
</dbReference>
<protein>
    <submittedName>
        <fullName evidence="9">Uncharacterized protein</fullName>
    </submittedName>
</protein>
<keyword evidence="3" id="KW-0768">Sushi</keyword>
<evidence type="ECO:0000256" key="5">
    <source>
        <dbReference type="SAM" id="MobiDB-lite"/>
    </source>
</evidence>
<dbReference type="InterPro" id="IPR001314">
    <property type="entry name" value="Peptidase_S1A"/>
</dbReference>
<dbReference type="PANTHER" id="PTHR24256">
    <property type="entry name" value="TRYPTASE-RELATED"/>
    <property type="match status" value="1"/>
</dbReference>
<organism evidence="9 10">
    <name type="scientific">Owenia fusiformis</name>
    <name type="common">Polychaete worm</name>
    <dbReference type="NCBI Taxonomy" id="6347"/>
    <lineage>
        <taxon>Eukaryota</taxon>
        <taxon>Metazoa</taxon>
        <taxon>Spiralia</taxon>
        <taxon>Lophotrochozoa</taxon>
        <taxon>Annelida</taxon>
        <taxon>Polychaeta</taxon>
        <taxon>Sedentaria</taxon>
        <taxon>Canalipalpata</taxon>
        <taxon>Sabellida</taxon>
        <taxon>Oweniida</taxon>
        <taxon>Oweniidae</taxon>
        <taxon>Owenia</taxon>
    </lineage>
</organism>
<dbReference type="PROSITE" id="PS50240">
    <property type="entry name" value="TRYPSIN_DOM"/>
    <property type="match status" value="1"/>
</dbReference>
<reference evidence="9" key="1">
    <citation type="submission" date="2022-03" db="EMBL/GenBank/DDBJ databases">
        <authorList>
            <person name="Martin C."/>
        </authorList>
    </citation>
    <scope>NUCLEOTIDE SEQUENCE</scope>
</reference>
<evidence type="ECO:0000259" key="8">
    <source>
        <dbReference type="PROSITE" id="PS50923"/>
    </source>
</evidence>
<dbReference type="SUPFAM" id="SSF57535">
    <property type="entry name" value="Complement control module/SCR domain"/>
    <property type="match status" value="2"/>
</dbReference>
<comment type="caution">
    <text evidence="9">The sequence shown here is derived from an EMBL/GenBank/DDBJ whole genome shotgun (WGS) entry which is preliminary data.</text>
</comment>
<dbReference type="Gene3D" id="2.10.70.10">
    <property type="entry name" value="Complement Module, domain 1"/>
    <property type="match status" value="2"/>
</dbReference>
<dbReference type="Gene3D" id="2.40.10.10">
    <property type="entry name" value="Trypsin-like serine proteases"/>
    <property type="match status" value="1"/>
</dbReference>
<feature type="compositionally biased region" description="Polar residues" evidence="5">
    <location>
        <begin position="459"/>
        <end position="479"/>
    </location>
</feature>
<keyword evidence="1" id="KW-1015">Disulfide bond</keyword>
<feature type="domain" description="Peptidase S1" evidence="7">
    <location>
        <begin position="44"/>
        <end position="267"/>
    </location>
</feature>
<feature type="transmembrane region" description="Helical" evidence="6">
    <location>
        <begin position="7"/>
        <end position="25"/>
    </location>
</feature>
<keyword evidence="10" id="KW-1185">Reference proteome</keyword>
<gene>
    <name evidence="9" type="ORF">OFUS_LOCUS22636</name>
</gene>
<dbReference type="CDD" id="cd00190">
    <property type="entry name" value="Tryp_SPc"/>
    <property type="match status" value="1"/>
</dbReference>
<evidence type="ECO:0000256" key="1">
    <source>
        <dbReference type="ARBA" id="ARBA00023157"/>
    </source>
</evidence>
<evidence type="ECO:0000256" key="4">
    <source>
        <dbReference type="RuleBase" id="RU363034"/>
    </source>
</evidence>
<sequence length="564" mass="62141">MTINRVVSVFSIAVHIGLLLVYLVVTCYGNVLPYAAGRQISKRVINGQATGNGEHPWLVRLSEGNRHICGGTLINECYSLTAAHCLKLFNPNKVTLGDHSRANAEAGENIYTKGDPAEGQQTWKDKPHPDANAANSYMPDIALIKLDPCITETPKIKPICLASKQPKPECEVTVYGWGSKDATKPNEIEDKPLKRTEKIEECNAEGGMCITIEPMTAFHGDSGGPLIGKGKDGKDCQVGIVRGRKPGEADLFMDVSKYLDWIKKQIKDDPCPCDNPTEPKNCEIVKPDEDDTDGGSGDGSGDGSNDDNGSNKKCPRPEKPQNGKAKFKKLTPGSTVKYFCKKGFKLVGQAKQKCENGRWSGYTPVCNRIKRRVFCPDIVLSPNIFIKSGQLTNNRAGARVTFECNHGYKMAGRKVRPRITCSRRLKWSGRVPRCILSLQPGLTTKRFNRTTKPEDKTTKNTTRSNSYTTRVDETTTSYTAREDKTLSYPTMEDGTSSYTAMEDETSSYTTMEDGTPSYTAMEDETSSYTTREDETSSYTTGEGETTIRTTPPYMSFPAGPSLIK</sequence>
<dbReference type="SMART" id="SM00020">
    <property type="entry name" value="Tryp_SPc"/>
    <property type="match status" value="1"/>
</dbReference>
<dbReference type="InterPro" id="IPR033116">
    <property type="entry name" value="TRYPSIN_SER"/>
</dbReference>
<feature type="compositionally biased region" description="Low complexity" evidence="5">
    <location>
        <begin position="536"/>
        <end position="550"/>
    </location>
</feature>
<evidence type="ECO:0000313" key="10">
    <source>
        <dbReference type="Proteomes" id="UP000749559"/>
    </source>
</evidence>
<dbReference type="Pfam" id="PF00084">
    <property type="entry name" value="Sushi"/>
    <property type="match status" value="2"/>
</dbReference>
<name>A0A8S4PWC4_OWEFU</name>
<keyword evidence="4" id="KW-0720">Serine protease</keyword>
<dbReference type="CDD" id="cd00033">
    <property type="entry name" value="CCP"/>
    <property type="match status" value="2"/>
</dbReference>
<dbReference type="PROSITE" id="PS00134">
    <property type="entry name" value="TRYPSIN_HIS"/>
    <property type="match status" value="1"/>
</dbReference>
<feature type="domain" description="Sushi" evidence="8">
    <location>
        <begin position="312"/>
        <end position="368"/>
    </location>
</feature>
<evidence type="ECO:0000256" key="3">
    <source>
        <dbReference type="PROSITE-ProRule" id="PRU00302"/>
    </source>
</evidence>
<dbReference type="InterPro" id="IPR051487">
    <property type="entry name" value="Ser/Thr_Proteases_Immune/Dev"/>
</dbReference>
<dbReference type="SUPFAM" id="SSF50494">
    <property type="entry name" value="Trypsin-like serine proteases"/>
    <property type="match status" value="1"/>
</dbReference>
<dbReference type="InterPro" id="IPR009003">
    <property type="entry name" value="Peptidase_S1_PA"/>
</dbReference>
<evidence type="ECO:0000313" key="9">
    <source>
        <dbReference type="EMBL" id="CAH1798493.1"/>
    </source>
</evidence>
<dbReference type="InterPro" id="IPR035976">
    <property type="entry name" value="Sushi/SCR/CCP_sf"/>
</dbReference>
<accession>A0A8S4PWC4</accession>
<feature type="region of interest" description="Disordered" evidence="5">
    <location>
        <begin position="446"/>
        <end position="564"/>
    </location>
</feature>
<dbReference type="InterPro" id="IPR001254">
    <property type="entry name" value="Trypsin_dom"/>
</dbReference>
<keyword evidence="6" id="KW-0472">Membrane</keyword>
<feature type="compositionally biased region" description="Polar residues" evidence="5">
    <location>
        <begin position="506"/>
        <end position="518"/>
    </location>
</feature>
<feature type="domain" description="Sushi" evidence="8">
    <location>
        <begin position="373"/>
        <end position="436"/>
    </location>
</feature>